<accession>A0A015X0H8</accession>
<proteinExistence type="predicted"/>
<name>A0A015X0H8_BACFG</name>
<sequence length="87" mass="9882">MRGKPSLSAGQSLHFPRTKPSLLRDKAFISPGVRIDSPSTKALFPFSVSICSLRSKHFELTKETLFQINTGRNYRKQKTIFIFASKH</sequence>
<gene>
    <name evidence="1" type="ORF">M136_3236</name>
</gene>
<protein>
    <submittedName>
        <fullName evidence="1">Uncharacterized protein</fullName>
    </submittedName>
</protein>
<dbReference type="Proteomes" id="UP000022082">
    <property type="component" value="Unassembled WGS sequence"/>
</dbReference>
<reference evidence="1 2" key="1">
    <citation type="submission" date="2014-02" db="EMBL/GenBank/DDBJ databases">
        <authorList>
            <person name="Sears C."/>
            <person name="Carroll K."/>
            <person name="Sack B.R."/>
            <person name="Qadri F."/>
            <person name="Myers L.L."/>
            <person name="Chung G.-T."/>
            <person name="Escheverria P."/>
            <person name="Fraser C.M."/>
            <person name="Sadzewicz L."/>
            <person name="Shefchek K.A."/>
            <person name="Tallon L."/>
            <person name="Das S.P."/>
            <person name="Daugherty S."/>
            <person name="Mongodin E.F."/>
        </authorList>
    </citation>
    <scope>NUCLEOTIDE SEQUENCE [LARGE SCALE GENOMIC DNA]</scope>
    <source>
        <strain evidence="1 2">S36L11</strain>
    </source>
</reference>
<comment type="caution">
    <text evidence="1">The sequence shown here is derived from an EMBL/GenBank/DDBJ whole genome shotgun (WGS) entry which is preliminary data.</text>
</comment>
<organism evidence="1 2">
    <name type="scientific">Bacteroides fragilis str. S36L11</name>
    <dbReference type="NCBI Taxonomy" id="1339327"/>
    <lineage>
        <taxon>Bacteria</taxon>
        <taxon>Pseudomonadati</taxon>
        <taxon>Bacteroidota</taxon>
        <taxon>Bacteroidia</taxon>
        <taxon>Bacteroidales</taxon>
        <taxon>Bacteroidaceae</taxon>
        <taxon>Bacteroides</taxon>
    </lineage>
</organism>
<dbReference type="PATRIC" id="fig|1339327.3.peg.3785"/>
<dbReference type="AlphaFoldDB" id="A0A015X0H8"/>
<dbReference type="EMBL" id="JGDJ01000246">
    <property type="protein sequence ID" value="EXZ27670.1"/>
    <property type="molecule type" value="Genomic_DNA"/>
</dbReference>
<evidence type="ECO:0000313" key="2">
    <source>
        <dbReference type="Proteomes" id="UP000022082"/>
    </source>
</evidence>
<evidence type="ECO:0000313" key="1">
    <source>
        <dbReference type="EMBL" id="EXZ27670.1"/>
    </source>
</evidence>